<name>A0A557SYW2_9ARCH</name>
<dbReference type="EMBL" id="VOAH01000001">
    <property type="protein sequence ID" value="TVP41791.1"/>
    <property type="molecule type" value="Genomic_DNA"/>
</dbReference>
<evidence type="ECO:0008006" key="3">
    <source>
        <dbReference type="Google" id="ProtNLM"/>
    </source>
</evidence>
<gene>
    <name evidence="1" type="ORF">NARC_10197</name>
</gene>
<accession>A0A557SYW2</accession>
<protein>
    <recommendedName>
        <fullName evidence="3">GYD family protein</fullName>
    </recommendedName>
</protein>
<sequence>MSQYVLLINWTDQGISKVKESYDRYSSFKASVEKAGGKLIGGYLTFGEYDYVIIIEAPNDDVVMSLLVKVGSYGNVRTKTLKAFTAEEGRKIINDIP</sequence>
<reference evidence="1 2" key="1">
    <citation type="journal article" date="2019" name="Front. Microbiol.">
        <title>Ammonia Oxidation by the Arctic Terrestrial Thaumarchaeote Candidatus Nitrosocosmicus arcticus Is Stimulated by Increasing Temperatures.</title>
        <authorList>
            <person name="Alves R.J.E."/>
            <person name="Kerou M."/>
            <person name="Zappe A."/>
            <person name="Bittner R."/>
            <person name="Abby S.S."/>
            <person name="Schmidt H.A."/>
            <person name="Pfeifer K."/>
            <person name="Schleper C."/>
        </authorList>
    </citation>
    <scope>NUCLEOTIDE SEQUENCE [LARGE SCALE GENOMIC DNA]</scope>
    <source>
        <strain evidence="1 2">Kfb</strain>
    </source>
</reference>
<evidence type="ECO:0000313" key="1">
    <source>
        <dbReference type="EMBL" id="TVP41791.1"/>
    </source>
</evidence>
<comment type="caution">
    <text evidence="1">The sequence shown here is derived from an EMBL/GenBank/DDBJ whole genome shotgun (WGS) entry which is preliminary data.</text>
</comment>
<keyword evidence="2" id="KW-1185">Reference proteome</keyword>
<organism evidence="1 2">
    <name type="scientific">Candidatus Nitrosocosmicus arcticus</name>
    <dbReference type="NCBI Taxonomy" id="2035267"/>
    <lineage>
        <taxon>Archaea</taxon>
        <taxon>Nitrososphaerota</taxon>
        <taxon>Nitrososphaeria</taxon>
        <taxon>Nitrososphaerales</taxon>
        <taxon>Nitrososphaeraceae</taxon>
        <taxon>Candidatus Nitrosocosmicus</taxon>
    </lineage>
</organism>
<dbReference type="Proteomes" id="UP000315289">
    <property type="component" value="Unassembled WGS sequence"/>
</dbReference>
<proteinExistence type="predicted"/>
<dbReference type="InterPro" id="IPR014845">
    <property type="entry name" value="GYD/TTHA1554"/>
</dbReference>
<evidence type="ECO:0000313" key="2">
    <source>
        <dbReference type="Proteomes" id="UP000315289"/>
    </source>
</evidence>
<dbReference type="AlphaFoldDB" id="A0A557SYW2"/>
<dbReference type="Pfam" id="PF08734">
    <property type="entry name" value="GYD"/>
    <property type="match status" value="1"/>
</dbReference>
<dbReference type="RefSeq" id="WP_144728362.1">
    <property type="nucleotide sequence ID" value="NZ_ML675578.1"/>
</dbReference>
<dbReference type="OrthoDB" id="35699at2157"/>